<sequence>MSATAAVPEKELEAATAKTHDGTNAIVTQIIAHSDDADDALKAFANYDHGVSIDQETNRKLLRKIDLNIMPLLCIVYMLQFVDKVSLSYGSVTGLRQDLHLVGDQYSWLASIFNFGYLFWEYPTNRLMQHLPLAKYTSFNIIMWGAVLALLATTKNFGGAATLRFFMGVFESAVTPGFAYFTSQWYTKREQCARVNYWFAFAGLSQIFGGVLAWGIAKGIRIHGSEIASWKVIFLTLGLLTAAVGVLFWFIMPDNQLNAKFLTSEERALAVERIRENNQGIGNRHFKMYQFKEALTDPMTWAFCFHSIVANIGAGGVTNFFSQLIAGFGYTPEQSLLYGSAGGAVEIVALVLSGYIGQRTKQRILSSLGGGVAAILGVALIAGLPLAKKVGRLLGYYLLQAGPTPFKTTFGAIYFVGYCIGNIIGPQVFRPKDAPRYQPAVITILVCWTLSLLDAIFIWWWYRKLNQKKAELRKAPGYKKVENQEWLDLTDLENPEFTYEI</sequence>
<feature type="transmembrane region" description="Helical" evidence="7">
    <location>
        <begin position="228"/>
        <end position="251"/>
    </location>
</feature>
<dbReference type="Pfam" id="PF07690">
    <property type="entry name" value="MFS_1"/>
    <property type="match status" value="1"/>
</dbReference>
<evidence type="ECO:0000256" key="5">
    <source>
        <dbReference type="ARBA" id="ARBA00023136"/>
    </source>
</evidence>
<keyword evidence="4 7" id="KW-1133">Transmembrane helix</keyword>
<reference evidence="8 9" key="1">
    <citation type="submission" date="2019-10" db="EMBL/GenBank/DDBJ databases">
        <authorList>
            <person name="Palmer J.M."/>
        </authorList>
    </citation>
    <scope>NUCLEOTIDE SEQUENCE [LARGE SCALE GENOMIC DNA]</scope>
    <source>
        <strain evidence="8 9">TWF696</strain>
    </source>
</reference>
<dbReference type="SUPFAM" id="SSF103473">
    <property type="entry name" value="MFS general substrate transporter"/>
    <property type="match status" value="1"/>
</dbReference>
<evidence type="ECO:0000313" key="8">
    <source>
        <dbReference type="EMBL" id="KAK6352709.1"/>
    </source>
</evidence>
<dbReference type="PANTHER" id="PTHR43791:SF1">
    <property type="entry name" value="ALLANTOATE PERMEASE"/>
    <property type="match status" value="1"/>
</dbReference>
<feature type="transmembrane region" description="Helical" evidence="7">
    <location>
        <begin position="105"/>
        <end position="122"/>
    </location>
</feature>
<proteinExistence type="inferred from homology"/>
<keyword evidence="2" id="KW-0813">Transport</keyword>
<feature type="transmembrane region" description="Helical" evidence="7">
    <location>
        <begin position="408"/>
        <end position="429"/>
    </location>
</feature>
<evidence type="ECO:0000256" key="3">
    <source>
        <dbReference type="ARBA" id="ARBA00022692"/>
    </source>
</evidence>
<keyword evidence="3 7" id="KW-0812">Transmembrane</keyword>
<dbReference type="Proteomes" id="UP001375240">
    <property type="component" value="Unassembled WGS sequence"/>
</dbReference>
<evidence type="ECO:0000256" key="2">
    <source>
        <dbReference type="ARBA" id="ARBA00022448"/>
    </source>
</evidence>
<comment type="subcellular location">
    <subcellularLocation>
        <location evidence="1">Membrane</location>
        <topology evidence="1">Multi-pass membrane protein</topology>
    </subcellularLocation>
</comment>
<accession>A0AAV9UZB3</accession>
<dbReference type="PANTHER" id="PTHR43791">
    <property type="entry name" value="PERMEASE-RELATED"/>
    <property type="match status" value="1"/>
</dbReference>
<dbReference type="EMBL" id="JAVHNQ010000003">
    <property type="protein sequence ID" value="KAK6352709.1"/>
    <property type="molecule type" value="Genomic_DNA"/>
</dbReference>
<feature type="transmembrane region" description="Helical" evidence="7">
    <location>
        <begin position="441"/>
        <end position="462"/>
    </location>
</feature>
<dbReference type="InterPro" id="IPR011701">
    <property type="entry name" value="MFS"/>
</dbReference>
<organism evidence="8 9">
    <name type="scientific">Orbilia brochopaga</name>
    <dbReference type="NCBI Taxonomy" id="3140254"/>
    <lineage>
        <taxon>Eukaryota</taxon>
        <taxon>Fungi</taxon>
        <taxon>Dikarya</taxon>
        <taxon>Ascomycota</taxon>
        <taxon>Pezizomycotina</taxon>
        <taxon>Orbiliomycetes</taxon>
        <taxon>Orbiliales</taxon>
        <taxon>Orbiliaceae</taxon>
        <taxon>Orbilia</taxon>
    </lineage>
</organism>
<feature type="transmembrane region" description="Helical" evidence="7">
    <location>
        <begin position="368"/>
        <end position="388"/>
    </location>
</feature>
<keyword evidence="5 7" id="KW-0472">Membrane</keyword>
<feature type="transmembrane region" description="Helical" evidence="7">
    <location>
        <begin position="336"/>
        <end position="356"/>
    </location>
</feature>
<evidence type="ECO:0000256" key="1">
    <source>
        <dbReference type="ARBA" id="ARBA00004141"/>
    </source>
</evidence>
<feature type="transmembrane region" description="Helical" evidence="7">
    <location>
        <begin position="65"/>
        <end position="82"/>
    </location>
</feature>
<dbReference type="InterPro" id="IPR036259">
    <property type="entry name" value="MFS_trans_sf"/>
</dbReference>
<comment type="similarity">
    <text evidence="6">Belongs to the major facilitator superfamily. Allantoate permease family.</text>
</comment>
<dbReference type="Gene3D" id="1.20.1250.20">
    <property type="entry name" value="MFS general substrate transporter like domains"/>
    <property type="match status" value="1"/>
</dbReference>
<dbReference type="GO" id="GO:0022857">
    <property type="term" value="F:transmembrane transporter activity"/>
    <property type="evidence" value="ECO:0007669"/>
    <property type="project" value="InterPro"/>
</dbReference>
<gene>
    <name evidence="8" type="ORF">TWF696_004712</name>
</gene>
<comment type="caution">
    <text evidence="8">The sequence shown here is derived from an EMBL/GenBank/DDBJ whole genome shotgun (WGS) entry which is preliminary data.</text>
</comment>
<evidence type="ECO:0008006" key="10">
    <source>
        <dbReference type="Google" id="ProtNLM"/>
    </source>
</evidence>
<evidence type="ECO:0000256" key="4">
    <source>
        <dbReference type="ARBA" id="ARBA00022989"/>
    </source>
</evidence>
<dbReference type="FunFam" id="1.20.1250.20:FF:000064">
    <property type="entry name" value="MFS allantoate transporter"/>
    <property type="match status" value="1"/>
</dbReference>
<name>A0AAV9UZB3_9PEZI</name>
<evidence type="ECO:0000256" key="7">
    <source>
        <dbReference type="SAM" id="Phobius"/>
    </source>
</evidence>
<protein>
    <recommendedName>
        <fullName evidence="10">Major facilitator superfamily (MFS) profile domain-containing protein</fullName>
    </recommendedName>
</protein>
<dbReference type="AlphaFoldDB" id="A0AAV9UZB3"/>
<dbReference type="GO" id="GO:0016020">
    <property type="term" value="C:membrane"/>
    <property type="evidence" value="ECO:0007669"/>
    <property type="project" value="UniProtKB-SubCell"/>
</dbReference>
<evidence type="ECO:0000313" key="9">
    <source>
        <dbReference type="Proteomes" id="UP001375240"/>
    </source>
</evidence>
<keyword evidence="9" id="KW-1185">Reference proteome</keyword>
<feature type="transmembrane region" description="Helical" evidence="7">
    <location>
        <begin position="195"/>
        <end position="216"/>
    </location>
</feature>
<evidence type="ECO:0000256" key="6">
    <source>
        <dbReference type="ARBA" id="ARBA00037968"/>
    </source>
</evidence>
<feature type="transmembrane region" description="Helical" evidence="7">
    <location>
        <begin position="308"/>
        <end position="330"/>
    </location>
</feature>
<feature type="transmembrane region" description="Helical" evidence="7">
    <location>
        <begin position="134"/>
        <end position="153"/>
    </location>
</feature>
<feature type="transmembrane region" description="Helical" evidence="7">
    <location>
        <begin position="165"/>
        <end position="183"/>
    </location>
</feature>